<protein>
    <recommendedName>
        <fullName evidence="10">Nucleolar complex-associated protein 3 N-terminal domain-containing protein</fullName>
    </recommendedName>
</protein>
<evidence type="ECO:0000256" key="5">
    <source>
        <dbReference type="SAM" id="MobiDB-lite"/>
    </source>
</evidence>
<comment type="subcellular location">
    <subcellularLocation>
        <location evidence="1">Nucleus</location>
        <location evidence="1">Nucleolus</location>
    </subcellularLocation>
</comment>
<dbReference type="AlphaFoldDB" id="A0AAV9IY54"/>
<evidence type="ECO:0000256" key="1">
    <source>
        <dbReference type="ARBA" id="ARBA00004604"/>
    </source>
</evidence>
<dbReference type="Pfam" id="PF03914">
    <property type="entry name" value="CBF"/>
    <property type="match status" value="1"/>
</dbReference>
<feature type="region of interest" description="Disordered" evidence="5">
    <location>
        <begin position="62"/>
        <end position="91"/>
    </location>
</feature>
<dbReference type="InterPro" id="IPR005612">
    <property type="entry name" value="CCAAT-binding_factor"/>
</dbReference>
<dbReference type="InterPro" id="IPR016903">
    <property type="entry name" value="Nucleolar_cplx-assoc_3"/>
</dbReference>
<evidence type="ECO:0008006" key="10">
    <source>
        <dbReference type="Google" id="ProtNLM"/>
    </source>
</evidence>
<reference evidence="8 9" key="1">
    <citation type="submission" date="2022-07" db="EMBL/GenBank/DDBJ databases">
        <title>Genome-wide signatures of adaptation to extreme environments.</title>
        <authorList>
            <person name="Cho C.H."/>
            <person name="Yoon H.S."/>
        </authorList>
    </citation>
    <scope>NUCLEOTIDE SEQUENCE [LARGE SCALE GENOMIC DNA]</scope>
    <source>
        <strain evidence="8 9">DBV 063 E5</strain>
    </source>
</reference>
<feature type="region of interest" description="Disordered" evidence="5">
    <location>
        <begin position="34"/>
        <end position="53"/>
    </location>
</feature>
<dbReference type="GO" id="GO:0003682">
    <property type="term" value="F:chromatin binding"/>
    <property type="evidence" value="ECO:0007669"/>
    <property type="project" value="TreeGrafter"/>
</dbReference>
<comment type="similarity">
    <text evidence="2">Belongs to the CBF/MAK21 family.</text>
</comment>
<dbReference type="PANTHER" id="PTHR14428">
    <property type="entry name" value="NUCLEOLAR COMPLEX PROTEIN 3"/>
    <property type="match status" value="1"/>
</dbReference>
<dbReference type="EMBL" id="JANCYW010000010">
    <property type="protein sequence ID" value="KAK4537038.1"/>
    <property type="molecule type" value="Genomic_DNA"/>
</dbReference>
<evidence type="ECO:0000259" key="7">
    <source>
        <dbReference type="Pfam" id="PF07540"/>
    </source>
</evidence>
<evidence type="ECO:0000256" key="3">
    <source>
        <dbReference type="ARBA" id="ARBA00023054"/>
    </source>
</evidence>
<dbReference type="GO" id="GO:0005730">
    <property type="term" value="C:nucleolus"/>
    <property type="evidence" value="ECO:0007669"/>
    <property type="project" value="UniProtKB-SubCell"/>
</dbReference>
<keyword evidence="4" id="KW-0539">Nucleus</keyword>
<feature type="region of interest" description="Disordered" evidence="5">
    <location>
        <begin position="623"/>
        <end position="650"/>
    </location>
</feature>
<name>A0AAV9IY54_CYACA</name>
<keyword evidence="3" id="KW-0175">Coiled coil</keyword>
<sequence>MRTSSGVVAAWIGRVLEGDERRRLVDVLRAAPRGKRVRAAAEGSTDDAEGTAAECERCPRNAEHGAEAPPPGKRPRLVRSPPSSATSTAEAVATVPDALSITPPDLSTEWPQVALRISAAFADIAQQPETHIGRVRRFYFLLRALQGDKSPPDAVALRTFRLQMLTLTVRSLGLLFTEACPGYTIRAPDRHDVHVQLSKEVARARAFEATLLTMHEEFLQVLEACLLDGKHVKASRGATGRRYAFLGSWLRGHSGGAAVRQDCLVVALQLLQQLPHMPQADRLARMIVQARVDASAAAKRSHTIGEMLAQAHQGAGASLRVCVQTVRMLCERLRDPARTDVAQYIAPLLRIPFGSLEARSRKMAEAEATVATTAPAPTSRKVRARRQHAQMRQWMQEAAERKRRVQQQLLREWRELDAEARPEEYAAAKREMLAAVTKALLALLLQESRATVAGDSALPLGMIVKGVGRVAPFVNADLLSDMLHEVYAVLQARAPTAPSTTTSALTEQLECMGGAYEVLAAQQAAFQNADPSILDRHLYAVLHPKRLLQAGGDEGAVAAAAMTVLQRALLGTRRALSVARAAAFAMRLLECAATARTAATALAFMQGAAALFDRCPALRRLLPPTTAGRADSKARPSPRGATDDDDGGEDVVGTVGLIRGGVAITTCKDAAAAEDPDTAGALALVGSYPCGAAGDGSSIRCPQMLGRIEARHPDAAVRRAVRVMCSR</sequence>
<keyword evidence="9" id="KW-1185">Reference proteome</keyword>
<proteinExistence type="inferred from homology"/>
<feature type="compositionally biased region" description="Low complexity" evidence="5">
    <location>
        <begin position="78"/>
        <end position="91"/>
    </location>
</feature>
<evidence type="ECO:0000256" key="4">
    <source>
        <dbReference type="ARBA" id="ARBA00023242"/>
    </source>
</evidence>
<feature type="domain" description="Nucleolar complex-associated protein 3 N-terminal" evidence="7">
    <location>
        <begin position="117"/>
        <end position="218"/>
    </location>
</feature>
<evidence type="ECO:0000259" key="6">
    <source>
        <dbReference type="Pfam" id="PF03914"/>
    </source>
</evidence>
<organism evidence="8 9">
    <name type="scientific">Cyanidium caldarium</name>
    <name type="common">Red alga</name>
    <dbReference type="NCBI Taxonomy" id="2771"/>
    <lineage>
        <taxon>Eukaryota</taxon>
        <taxon>Rhodophyta</taxon>
        <taxon>Bangiophyceae</taxon>
        <taxon>Cyanidiales</taxon>
        <taxon>Cyanidiaceae</taxon>
        <taxon>Cyanidium</taxon>
    </lineage>
</organism>
<evidence type="ECO:0000313" key="8">
    <source>
        <dbReference type="EMBL" id="KAK4537038.1"/>
    </source>
</evidence>
<evidence type="ECO:0000256" key="2">
    <source>
        <dbReference type="ARBA" id="ARBA00007797"/>
    </source>
</evidence>
<dbReference type="Pfam" id="PF07540">
    <property type="entry name" value="NOC3p"/>
    <property type="match status" value="1"/>
</dbReference>
<dbReference type="PANTHER" id="PTHR14428:SF5">
    <property type="entry name" value="NUCLEOLAR COMPLEX PROTEIN 3 HOMOLOG"/>
    <property type="match status" value="1"/>
</dbReference>
<accession>A0AAV9IY54</accession>
<gene>
    <name evidence="8" type="ORF">CDCA_CDCA10G3063</name>
</gene>
<dbReference type="Proteomes" id="UP001301350">
    <property type="component" value="Unassembled WGS sequence"/>
</dbReference>
<dbReference type="GO" id="GO:0006270">
    <property type="term" value="P:DNA replication initiation"/>
    <property type="evidence" value="ECO:0007669"/>
    <property type="project" value="TreeGrafter"/>
</dbReference>
<comment type="caution">
    <text evidence="8">The sequence shown here is derived from an EMBL/GenBank/DDBJ whole genome shotgun (WGS) entry which is preliminary data.</text>
</comment>
<dbReference type="InterPro" id="IPR011501">
    <property type="entry name" value="Noc3_N"/>
</dbReference>
<feature type="domain" description="CCAAT-binding factor" evidence="6">
    <location>
        <begin position="509"/>
        <end position="632"/>
    </location>
</feature>
<evidence type="ECO:0000313" key="9">
    <source>
        <dbReference type="Proteomes" id="UP001301350"/>
    </source>
</evidence>